<evidence type="ECO:0000313" key="3">
    <source>
        <dbReference type="Proteomes" id="UP000218334"/>
    </source>
</evidence>
<gene>
    <name evidence="2" type="ORF">ARMSODRAFT_986674</name>
</gene>
<dbReference type="Pfam" id="PF18803">
    <property type="entry name" value="CxC2"/>
    <property type="match status" value="1"/>
</dbReference>
<organism evidence="2 3">
    <name type="scientific">Armillaria solidipes</name>
    <dbReference type="NCBI Taxonomy" id="1076256"/>
    <lineage>
        <taxon>Eukaryota</taxon>
        <taxon>Fungi</taxon>
        <taxon>Dikarya</taxon>
        <taxon>Basidiomycota</taxon>
        <taxon>Agaricomycotina</taxon>
        <taxon>Agaricomycetes</taxon>
        <taxon>Agaricomycetidae</taxon>
        <taxon>Agaricales</taxon>
        <taxon>Marasmiineae</taxon>
        <taxon>Physalacriaceae</taxon>
        <taxon>Armillaria</taxon>
    </lineage>
</organism>
<dbReference type="EMBL" id="KZ293420">
    <property type="protein sequence ID" value="PBK73736.1"/>
    <property type="molecule type" value="Genomic_DNA"/>
</dbReference>
<protein>
    <recommendedName>
        <fullName evidence="1">CxC2-like cysteine cluster KDZ transposase-associated domain-containing protein</fullName>
    </recommendedName>
</protein>
<dbReference type="InterPro" id="IPR040521">
    <property type="entry name" value="KDZ"/>
</dbReference>
<evidence type="ECO:0000313" key="2">
    <source>
        <dbReference type="EMBL" id="PBK73736.1"/>
    </source>
</evidence>
<dbReference type="STRING" id="1076256.A0A2H3CEK1"/>
<sequence length="847" mass="97118">MKGRSRVYRADNSTIWNDRTISHSCRVKVGRGSSVLQYAGGPSTRCTQRVTFVILDSHIPQEVLYDQNFPIQEPAESKKAPPKRYINSEWNGEQFTKTTLRELGLRVQIRHFDGSECICPERVGWTFTVLDINGIHEVDVDYCSCDRREGATHRQQLLRFGWYPMTPLHPRTCATLTLLDQFHTLMHAGKVSAYNYYHYLNTMTDAWGIRLPRRKYTSLLRMVRQYRHLKMMMRAGRGQEENGIVTTSEGQLALRCPACPMPEVNLPEGWRSAGRSIRSHSFLYRGIFAMDTNFRLENLYRSTVAADPGLHTGLAYFVTYAPYAKHLAKYVTQKDISTCSGFKTLEQAETKGETGLWATGVAMCVCTRHEMVCAMGMGDLQKGERYTNMDYIIMSSTTSLGLQNIFVSYDIISNLHLRGGVGLSCGVPKLHTKAHKLPCQCEYAIGIQDGTRHDTLDDHFAYHNFIKMIGLGNMLHRWLTEAEIQVEAHRKYHADFTNALPKPEYKTEWMAVVEEWDCDGSKPTPYLSVDMSEQELKLKLKEDECRAKARGDIPIHKISATSCLALGLLIEDSQRRISAIVSREGELSSSELADVEMRRTNLSKQIEQFRELQVVYMPGITLQIEREREAAMGTIEAEDDKLWFPSDLSKKVCTAIRSSLRAEASLHDFRNANLRGQEALMHASDVLEAWKKKWELAAKKYQQARSAVLTLRRAGPWTYKLRELTAKDMSSMYGSVLNTEETATEAITADDQRQQKKLKTNRKDMPKEVSWIWSRAQLKRWEEEVALLREEQRRVLVTLRYRAKWWDSRRTQQCDAQLVLASNFASKWPSQYVPPPDDECDSDNDTL</sequence>
<proteinExistence type="predicted"/>
<name>A0A2H3CEK1_9AGAR</name>
<accession>A0A2H3CEK1</accession>
<dbReference type="Pfam" id="PF18758">
    <property type="entry name" value="KDZ"/>
    <property type="match status" value="1"/>
</dbReference>
<keyword evidence="3" id="KW-1185">Reference proteome</keyword>
<reference evidence="3" key="1">
    <citation type="journal article" date="2017" name="Nat. Ecol. Evol.">
        <title>Genome expansion and lineage-specific genetic innovations in the forest pathogenic fungi Armillaria.</title>
        <authorList>
            <person name="Sipos G."/>
            <person name="Prasanna A.N."/>
            <person name="Walter M.C."/>
            <person name="O'Connor E."/>
            <person name="Balint B."/>
            <person name="Krizsan K."/>
            <person name="Kiss B."/>
            <person name="Hess J."/>
            <person name="Varga T."/>
            <person name="Slot J."/>
            <person name="Riley R."/>
            <person name="Boka B."/>
            <person name="Rigling D."/>
            <person name="Barry K."/>
            <person name="Lee J."/>
            <person name="Mihaltcheva S."/>
            <person name="LaButti K."/>
            <person name="Lipzen A."/>
            <person name="Waldron R."/>
            <person name="Moloney N.M."/>
            <person name="Sperisen C."/>
            <person name="Kredics L."/>
            <person name="Vagvoelgyi C."/>
            <person name="Patrignani A."/>
            <person name="Fitzpatrick D."/>
            <person name="Nagy I."/>
            <person name="Doyle S."/>
            <person name="Anderson J.B."/>
            <person name="Grigoriev I.V."/>
            <person name="Gueldener U."/>
            <person name="Muensterkoetter M."/>
            <person name="Nagy L.G."/>
        </authorList>
    </citation>
    <scope>NUCLEOTIDE SEQUENCE [LARGE SCALE GENOMIC DNA]</scope>
    <source>
        <strain evidence="3">28-4</strain>
    </source>
</reference>
<dbReference type="InterPro" id="IPR041457">
    <property type="entry name" value="CxC2_KDZ-assoc"/>
</dbReference>
<dbReference type="Proteomes" id="UP000218334">
    <property type="component" value="Unassembled WGS sequence"/>
</dbReference>
<feature type="domain" description="CxC2-like cysteine cluster KDZ transposase-associated" evidence="1">
    <location>
        <begin position="100"/>
        <end position="207"/>
    </location>
</feature>
<dbReference type="AlphaFoldDB" id="A0A2H3CEK1"/>
<evidence type="ECO:0000259" key="1">
    <source>
        <dbReference type="Pfam" id="PF18803"/>
    </source>
</evidence>